<sequence length="54" mass="5981">MLGEPTPSSPTHEPFFASTIQLLNYFSNSISTTFTFGFSLPMGTRNLVNVKLQI</sequence>
<evidence type="ECO:0000313" key="2">
    <source>
        <dbReference type="Proteomes" id="UP000321570"/>
    </source>
</evidence>
<dbReference type="AlphaFoldDB" id="A0A564Y3H5"/>
<dbReference type="Proteomes" id="UP000321570">
    <property type="component" value="Unassembled WGS sequence"/>
</dbReference>
<keyword evidence="2" id="KW-1185">Reference proteome</keyword>
<dbReference type="EMBL" id="CABIJS010000046">
    <property type="protein sequence ID" value="VUZ41093.1"/>
    <property type="molecule type" value="Genomic_DNA"/>
</dbReference>
<evidence type="ECO:0000313" key="1">
    <source>
        <dbReference type="EMBL" id="VUZ41093.1"/>
    </source>
</evidence>
<name>A0A564Y3H5_HYMDI</name>
<organism evidence="1 2">
    <name type="scientific">Hymenolepis diminuta</name>
    <name type="common">Rat tapeworm</name>
    <dbReference type="NCBI Taxonomy" id="6216"/>
    <lineage>
        <taxon>Eukaryota</taxon>
        <taxon>Metazoa</taxon>
        <taxon>Spiralia</taxon>
        <taxon>Lophotrochozoa</taxon>
        <taxon>Platyhelminthes</taxon>
        <taxon>Cestoda</taxon>
        <taxon>Eucestoda</taxon>
        <taxon>Cyclophyllidea</taxon>
        <taxon>Hymenolepididae</taxon>
        <taxon>Hymenolepis</taxon>
    </lineage>
</organism>
<protein>
    <submittedName>
        <fullName evidence="1">Uncharacterized protein</fullName>
    </submittedName>
</protein>
<reference evidence="1 2" key="1">
    <citation type="submission" date="2019-07" db="EMBL/GenBank/DDBJ databases">
        <authorList>
            <person name="Jastrzebski P J."/>
            <person name="Paukszto L."/>
            <person name="Jastrzebski P J."/>
        </authorList>
    </citation>
    <scope>NUCLEOTIDE SEQUENCE [LARGE SCALE GENOMIC DNA]</scope>
    <source>
        <strain evidence="1 2">WMS-il1</strain>
    </source>
</reference>
<accession>A0A564Y3H5</accession>
<gene>
    <name evidence="1" type="ORF">WMSIL1_LOCUS2011</name>
</gene>
<proteinExistence type="predicted"/>